<gene>
    <name evidence="2" type="ORF">MIMGU_mgv1a012446mg</name>
</gene>
<dbReference type="eggNOG" id="ENOG502S3UU">
    <property type="taxonomic scope" value="Eukaryota"/>
</dbReference>
<reference evidence="2 3" key="1">
    <citation type="journal article" date="2013" name="Proc. Natl. Acad. Sci. U.S.A.">
        <title>Fine-scale variation in meiotic recombination in Mimulus inferred from population shotgun sequencing.</title>
        <authorList>
            <person name="Hellsten U."/>
            <person name="Wright K.M."/>
            <person name="Jenkins J."/>
            <person name="Shu S."/>
            <person name="Yuan Y."/>
            <person name="Wessler S.R."/>
            <person name="Schmutz J."/>
            <person name="Willis J.H."/>
            <person name="Rokhsar D.S."/>
        </authorList>
    </citation>
    <scope>NUCLEOTIDE SEQUENCE [LARGE SCALE GENOMIC DNA]</scope>
    <source>
        <strain evidence="3">cv. DUN x IM62</strain>
    </source>
</reference>
<dbReference type="PANTHER" id="PTHR33676:SF14">
    <property type="match status" value="1"/>
</dbReference>
<evidence type="ECO:0000313" key="2">
    <source>
        <dbReference type="EMBL" id="EYU37671.1"/>
    </source>
</evidence>
<evidence type="ECO:0000313" key="3">
    <source>
        <dbReference type="Proteomes" id="UP000030748"/>
    </source>
</evidence>
<dbReference type="Proteomes" id="UP000030748">
    <property type="component" value="Unassembled WGS sequence"/>
</dbReference>
<dbReference type="PhylomeDB" id="A0A022RBN9"/>
<sequence length="250" mass="27665">MEDCCLPGTPHPPSAAEIVCDHELTRSNSDASSLTAENCQDIFRRSENETAPPVDRTAWTDEKHNLYLHRLEASFVKQLHQTKRLLAKCSEQNLIHINVSRKRSINVNGASEKFNILRNCCSQKTDCVRGDTYTSLKSKGLNNCKEFLKLRGTVKNGKKINSHGLATCSKELSSKSPHHMVLFDLNKEGTGQNFLYDDNRSTSNIESRAKRLKTALADSSSQDQIVPSGGSPTDDSVINSPTLGEETNTS</sequence>
<evidence type="ECO:0000256" key="1">
    <source>
        <dbReference type="SAM" id="MobiDB-lite"/>
    </source>
</evidence>
<dbReference type="GO" id="GO:0009409">
    <property type="term" value="P:response to cold"/>
    <property type="evidence" value="ECO:0007669"/>
    <property type="project" value="InterPro"/>
</dbReference>
<dbReference type="GO" id="GO:0042752">
    <property type="term" value="P:regulation of circadian rhythm"/>
    <property type="evidence" value="ECO:0007669"/>
    <property type="project" value="InterPro"/>
</dbReference>
<name>A0A022RBN9_ERYGU</name>
<keyword evidence="3" id="KW-1185">Reference proteome</keyword>
<feature type="region of interest" description="Disordered" evidence="1">
    <location>
        <begin position="213"/>
        <end position="250"/>
    </location>
</feature>
<protein>
    <submittedName>
        <fullName evidence="2">Uncharacterized protein</fullName>
    </submittedName>
</protein>
<organism evidence="2 3">
    <name type="scientific">Erythranthe guttata</name>
    <name type="common">Yellow monkey flower</name>
    <name type="synonym">Mimulus guttatus</name>
    <dbReference type="NCBI Taxonomy" id="4155"/>
    <lineage>
        <taxon>Eukaryota</taxon>
        <taxon>Viridiplantae</taxon>
        <taxon>Streptophyta</taxon>
        <taxon>Embryophyta</taxon>
        <taxon>Tracheophyta</taxon>
        <taxon>Spermatophyta</taxon>
        <taxon>Magnoliopsida</taxon>
        <taxon>eudicotyledons</taxon>
        <taxon>Gunneridae</taxon>
        <taxon>Pentapetalae</taxon>
        <taxon>asterids</taxon>
        <taxon>lamiids</taxon>
        <taxon>Lamiales</taxon>
        <taxon>Phrymaceae</taxon>
        <taxon>Erythranthe</taxon>
    </lineage>
</organism>
<feature type="compositionally biased region" description="Polar residues" evidence="1">
    <location>
        <begin position="217"/>
        <end position="250"/>
    </location>
</feature>
<proteinExistence type="predicted"/>
<accession>A0A022RBN9</accession>
<dbReference type="AlphaFoldDB" id="A0A022RBN9"/>
<dbReference type="OrthoDB" id="1104553at2759"/>
<dbReference type="InterPro" id="IPR044678">
    <property type="entry name" value="COR27/28"/>
</dbReference>
<dbReference type="OMA" id="TTDECMG"/>
<dbReference type="EMBL" id="KI630513">
    <property type="protein sequence ID" value="EYU37671.1"/>
    <property type="molecule type" value="Genomic_DNA"/>
</dbReference>
<dbReference type="KEGG" id="egt:105957555"/>
<dbReference type="PANTHER" id="PTHR33676">
    <property type="entry name" value="COLD REGULATED PROTEIN 27"/>
    <property type="match status" value="1"/>
</dbReference>